<evidence type="ECO:0000256" key="1">
    <source>
        <dbReference type="SAM" id="Phobius"/>
    </source>
</evidence>
<dbReference type="RefSeq" id="WP_262845425.1">
    <property type="nucleotide sequence ID" value="NZ_JANZYP010000039.1"/>
</dbReference>
<feature type="transmembrane region" description="Helical" evidence="1">
    <location>
        <begin position="20"/>
        <end position="41"/>
    </location>
</feature>
<dbReference type="EMBL" id="JBHSFN010000036">
    <property type="protein sequence ID" value="MFC4591745.1"/>
    <property type="molecule type" value="Genomic_DNA"/>
</dbReference>
<evidence type="ECO:0000313" key="3">
    <source>
        <dbReference type="Proteomes" id="UP001595891"/>
    </source>
</evidence>
<proteinExistence type="predicted"/>
<feature type="transmembrane region" description="Helical" evidence="1">
    <location>
        <begin position="147"/>
        <end position="169"/>
    </location>
</feature>
<dbReference type="Gene3D" id="6.10.250.2870">
    <property type="match status" value="1"/>
</dbReference>
<reference evidence="3" key="1">
    <citation type="journal article" date="2019" name="Int. J. Syst. Evol. Microbiol.">
        <title>The Global Catalogue of Microorganisms (GCM) 10K type strain sequencing project: providing services to taxonomists for standard genome sequencing and annotation.</title>
        <authorList>
            <consortium name="The Broad Institute Genomics Platform"/>
            <consortium name="The Broad Institute Genome Sequencing Center for Infectious Disease"/>
            <person name="Wu L."/>
            <person name="Ma J."/>
        </authorList>
    </citation>
    <scope>NUCLEOTIDE SEQUENCE [LARGE SCALE GENOMIC DNA]</scope>
    <source>
        <strain evidence="3">CCUG 49560</strain>
    </source>
</reference>
<feature type="transmembrane region" description="Helical" evidence="1">
    <location>
        <begin position="80"/>
        <end position="101"/>
    </location>
</feature>
<evidence type="ECO:0000313" key="2">
    <source>
        <dbReference type="EMBL" id="MFC4591745.1"/>
    </source>
</evidence>
<keyword evidence="1" id="KW-0472">Membrane</keyword>
<keyword evidence="1" id="KW-0812">Transmembrane</keyword>
<comment type="caution">
    <text evidence="2">The sequence shown here is derived from an EMBL/GenBank/DDBJ whole genome shotgun (WGS) entry which is preliminary data.</text>
</comment>
<evidence type="ECO:0008006" key="4">
    <source>
        <dbReference type="Google" id="ProtNLM"/>
    </source>
</evidence>
<sequence length="345" mass="36906">MVGGLARFRRSEHMLLPASLGAVGCSVALPLVQVALAFGYYGSDLRTGLWSLAATTVYLPLHLRHVWYAAHGARPPFGRWTLAAMAVVILVATPLAGAMWVRTYTALIVSAMLVLPGPWSYVLYAAVVVAVAPVSHALGTPWNTAPWLVFSVLCGSMALLLLVWLPAALARLRTAREALAQQAVAQERSRIDAELRHTVGAALESIADRGHRLGGRLALGKTATEPGEPAELAEELTELSADSRRALAETRRSVRGYRQPSLRAELETTAALLSAAGIATRLDLPRSGMPGTIAQPSRTALRAAITRLLRNHAVRNCTITVTSLSGRVRLELRADEAAEIIEVAS</sequence>
<organism evidence="2 3">
    <name type="scientific">Sphaerisporangium corydalis</name>
    <dbReference type="NCBI Taxonomy" id="1441875"/>
    <lineage>
        <taxon>Bacteria</taxon>
        <taxon>Bacillati</taxon>
        <taxon>Actinomycetota</taxon>
        <taxon>Actinomycetes</taxon>
        <taxon>Streptosporangiales</taxon>
        <taxon>Streptosporangiaceae</taxon>
        <taxon>Sphaerisporangium</taxon>
    </lineage>
</organism>
<dbReference type="PROSITE" id="PS51257">
    <property type="entry name" value="PROKAR_LIPOPROTEIN"/>
    <property type="match status" value="1"/>
</dbReference>
<name>A0ABV9ESN9_9ACTN</name>
<dbReference type="Proteomes" id="UP001595891">
    <property type="component" value="Unassembled WGS sequence"/>
</dbReference>
<feature type="transmembrane region" description="Helical" evidence="1">
    <location>
        <begin position="48"/>
        <end position="68"/>
    </location>
</feature>
<accession>A0ABV9ESN9</accession>
<feature type="transmembrane region" description="Helical" evidence="1">
    <location>
        <begin position="113"/>
        <end position="135"/>
    </location>
</feature>
<keyword evidence="3" id="KW-1185">Reference proteome</keyword>
<gene>
    <name evidence="2" type="ORF">ACFO8L_37025</name>
</gene>
<keyword evidence="1" id="KW-1133">Transmembrane helix</keyword>
<protein>
    <recommendedName>
        <fullName evidence="4">Signal transduction histidine kinase subgroup 3 dimerisation and phosphoacceptor domain-containing protein</fullName>
    </recommendedName>
</protein>